<evidence type="ECO:0000313" key="3">
    <source>
        <dbReference type="Proteomes" id="UP000006695"/>
    </source>
</evidence>
<dbReference type="OrthoDB" id="5419860at2"/>
<feature type="domain" description="Carboxymuconolactone decarboxylase-like" evidence="1">
    <location>
        <begin position="16"/>
        <end position="94"/>
    </location>
</feature>
<protein>
    <submittedName>
        <fullName evidence="2">Carboxymuconolactone decarboxylase</fullName>
    </submittedName>
</protein>
<dbReference type="AlphaFoldDB" id="A5G4H8"/>
<organism evidence="2 3">
    <name type="scientific">Geotalea uraniireducens (strain Rf4)</name>
    <name type="common">Geobacter uraniireducens</name>
    <dbReference type="NCBI Taxonomy" id="351605"/>
    <lineage>
        <taxon>Bacteria</taxon>
        <taxon>Pseudomonadati</taxon>
        <taxon>Thermodesulfobacteriota</taxon>
        <taxon>Desulfuromonadia</taxon>
        <taxon>Geobacterales</taxon>
        <taxon>Geobacteraceae</taxon>
        <taxon>Geotalea</taxon>
    </lineage>
</organism>
<evidence type="ECO:0000259" key="1">
    <source>
        <dbReference type="Pfam" id="PF02627"/>
    </source>
</evidence>
<dbReference type="Gene3D" id="1.20.1290.10">
    <property type="entry name" value="AhpD-like"/>
    <property type="match status" value="1"/>
</dbReference>
<proteinExistence type="predicted"/>
<dbReference type="STRING" id="351605.Gura_2518"/>
<gene>
    <name evidence="2" type="ordered locus">Gura_2518</name>
</gene>
<reference evidence="2 3" key="1">
    <citation type="submission" date="2007-05" db="EMBL/GenBank/DDBJ databases">
        <title>Complete sequence of Geobacter uraniireducens Rf4.</title>
        <authorList>
            <consortium name="US DOE Joint Genome Institute"/>
            <person name="Copeland A."/>
            <person name="Lucas S."/>
            <person name="Lapidus A."/>
            <person name="Barry K."/>
            <person name="Detter J.C."/>
            <person name="Glavina del Rio T."/>
            <person name="Hammon N."/>
            <person name="Israni S."/>
            <person name="Dalin E."/>
            <person name="Tice H."/>
            <person name="Pitluck S."/>
            <person name="Chertkov O."/>
            <person name="Brettin T."/>
            <person name="Bruce D."/>
            <person name="Han C."/>
            <person name="Schmutz J."/>
            <person name="Larimer F."/>
            <person name="Land M."/>
            <person name="Hauser L."/>
            <person name="Kyrpides N."/>
            <person name="Mikhailova N."/>
            <person name="Shelobolina E."/>
            <person name="Aklujkar M."/>
            <person name="Lovley D."/>
            <person name="Richardson P."/>
        </authorList>
    </citation>
    <scope>NUCLEOTIDE SEQUENCE [LARGE SCALE GENOMIC DNA]</scope>
    <source>
        <strain evidence="2 3">Rf4</strain>
    </source>
</reference>
<name>A5G4H8_GEOUR</name>
<dbReference type="InterPro" id="IPR029032">
    <property type="entry name" value="AhpD-like"/>
</dbReference>
<accession>A5G4H8</accession>
<dbReference type="GO" id="GO:0051920">
    <property type="term" value="F:peroxiredoxin activity"/>
    <property type="evidence" value="ECO:0007669"/>
    <property type="project" value="InterPro"/>
</dbReference>
<dbReference type="Proteomes" id="UP000006695">
    <property type="component" value="Chromosome"/>
</dbReference>
<dbReference type="SUPFAM" id="SSF69118">
    <property type="entry name" value="AhpD-like"/>
    <property type="match status" value="1"/>
</dbReference>
<dbReference type="HOGENOM" id="CLU_137228_5_1_7"/>
<dbReference type="InterPro" id="IPR003779">
    <property type="entry name" value="CMD-like"/>
</dbReference>
<keyword evidence="3" id="KW-1185">Reference proteome</keyword>
<dbReference type="KEGG" id="gur:Gura_2518"/>
<dbReference type="Pfam" id="PF02627">
    <property type="entry name" value="CMD"/>
    <property type="match status" value="1"/>
</dbReference>
<sequence>MVEIPSFMAAIKESDPVFYEKIIEMREFAYKDGALSSKIKLLMIMLMDAAYGSKIGCAKISDMARRVGATEEEIRETVRLSFIMGGLNGISSGLGAYFGFDFEKNDICNKSKMITK</sequence>
<dbReference type="RefSeq" id="WP_011939382.1">
    <property type="nucleotide sequence ID" value="NC_009483.1"/>
</dbReference>
<dbReference type="EMBL" id="CP000698">
    <property type="protein sequence ID" value="ABQ26696.1"/>
    <property type="molecule type" value="Genomic_DNA"/>
</dbReference>
<evidence type="ECO:0000313" key="2">
    <source>
        <dbReference type="EMBL" id="ABQ26696.1"/>
    </source>
</evidence>